<proteinExistence type="inferred from homology"/>
<gene>
    <name evidence="2" type="ORF">IW254_001955</name>
</gene>
<evidence type="ECO:0000256" key="1">
    <source>
        <dbReference type="ARBA" id="ARBA00005721"/>
    </source>
</evidence>
<dbReference type="AlphaFoldDB" id="A0A931GWR4"/>
<sequence>MSTLAPTPQLDLSTYRINERTVEHVAEVAVTSVPGSIPVDAKLAGLAGRSLPRVTATIDRGDASVMLDVEMAATYPAPVRRVTDEVRRTVTSHVQTLTGLTVTRVNVAVEEVRASDRVTHFDLDQHPAGLVPARIDVSPTRVVSPEVNSSTYDNITHVLTPAPPEVRSIAVPEAPVLIDVEVPARAPLAPVSAPAPVAVRSVAAPKPRPLEPISARRVTAYSPVKPNPVALRPVETAPATHLTPIVVREFAPARPVVRPHPAPLRRVEVTRAPMIPVSVRRSAPVQPVSLPHQEPLRAITVSRPPLLPVTRPEIEIRRVVAPEPAPLTVPSAPAPEALRTIAVDGDWEPREDN</sequence>
<organism evidence="2 3">
    <name type="scientific">Corynebacterium aquatimens</name>
    <dbReference type="NCBI Taxonomy" id="1190508"/>
    <lineage>
        <taxon>Bacteria</taxon>
        <taxon>Bacillati</taxon>
        <taxon>Actinomycetota</taxon>
        <taxon>Actinomycetes</taxon>
        <taxon>Mycobacteriales</taxon>
        <taxon>Corynebacteriaceae</taxon>
        <taxon>Corynebacterium</taxon>
    </lineage>
</organism>
<keyword evidence="3" id="KW-1185">Reference proteome</keyword>
<dbReference type="Pfam" id="PF03780">
    <property type="entry name" value="Asp23"/>
    <property type="match status" value="1"/>
</dbReference>
<comment type="caution">
    <text evidence="2">The sequence shown here is derived from an EMBL/GenBank/DDBJ whole genome shotgun (WGS) entry which is preliminary data.</text>
</comment>
<dbReference type="InterPro" id="IPR005531">
    <property type="entry name" value="Asp23"/>
</dbReference>
<dbReference type="RefSeq" id="WP_196825286.1">
    <property type="nucleotide sequence ID" value="NZ_CP046980.1"/>
</dbReference>
<reference evidence="2" key="1">
    <citation type="submission" date="2020-11" db="EMBL/GenBank/DDBJ databases">
        <title>Sequencing the genomes of 1000 actinobacteria strains.</title>
        <authorList>
            <person name="Klenk H.-P."/>
        </authorList>
    </citation>
    <scope>NUCLEOTIDE SEQUENCE</scope>
    <source>
        <strain evidence="2">DSM 45632</strain>
    </source>
</reference>
<evidence type="ECO:0000313" key="2">
    <source>
        <dbReference type="EMBL" id="MBG6122986.1"/>
    </source>
</evidence>
<dbReference type="EMBL" id="JADOUE010000001">
    <property type="protein sequence ID" value="MBG6122986.1"/>
    <property type="molecule type" value="Genomic_DNA"/>
</dbReference>
<accession>A0A931GWR4</accession>
<protein>
    <submittedName>
        <fullName evidence="2">Alkaline shock family protein YloU</fullName>
    </submittedName>
</protein>
<evidence type="ECO:0000313" key="3">
    <source>
        <dbReference type="Proteomes" id="UP000658613"/>
    </source>
</evidence>
<name>A0A931GWR4_9CORY</name>
<comment type="similarity">
    <text evidence="1">Belongs to the asp23 family.</text>
</comment>
<dbReference type="Proteomes" id="UP000658613">
    <property type="component" value="Unassembled WGS sequence"/>
</dbReference>